<keyword evidence="7" id="KW-1185">Reference proteome</keyword>
<dbReference type="EMBL" id="CP015922">
    <property type="protein sequence ID" value="ANJ00207.1"/>
    <property type="molecule type" value="Genomic_DNA"/>
</dbReference>
<dbReference type="PANTHER" id="PTHR43129:SF1">
    <property type="entry name" value="FOSMIDOMYCIN RESISTANCE PROTEIN"/>
    <property type="match status" value="1"/>
</dbReference>
<dbReference type="Gene3D" id="1.20.1250.20">
    <property type="entry name" value="MFS general substrate transporter like domains"/>
    <property type="match status" value="2"/>
</dbReference>
<dbReference type="AlphaFoldDB" id="A0A191UH29"/>
<accession>A0A191UH29</accession>
<name>A0A191UH29_9BURK</name>
<evidence type="ECO:0000256" key="3">
    <source>
        <dbReference type="ARBA" id="ARBA00023136"/>
    </source>
</evidence>
<dbReference type="PANTHER" id="PTHR43129">
    <property type="entry name" value="FOSMIDOMYCIN RESISTANCE PROTEIN"/>
    <property type="match status" value="1"/>
</dbReference>
<reference evidence="7" key="1">
    <citation type="submission" date="2016-05" db="EMBL/GenBank/DDBJ databases">
        <title>Polynucleobacter sp. QLW-P1FAT50C-4 genome.</title>
        <authorList>
            <person name="Hahn M.W."/>
        </authorList>
    </citation>
    <scope>NUCLEOTIDE SEQUENCE [LARGE SCALE GENOMIC DNA]</scope>
    <source>
        <strain evidence="7">QLW-P1FAT50C-4</strain>
    </source>
</reference>
<sequence>MKALKKRILGSCCGAHILHDGYTDLLYVMFPIWQMAFGLSLAEVGSLKTLYSGAMASLQVPSSMLSEKVGEKRLLLFGTLIAAIGFLLSGWTTSFLGLAACLILSGIGASVQHPLSSSLTSHAFEGSELRGALSTYNFSGDIGKVLLPSLCAALLAVWDWHTVTSVMGLLGLLAVMFLAVVLPKTTVTNHSKTQLNKASSDTSGKGAGSNFLNLGFISLSSIAAIDSATRMGFLTLLPFLLMSKGATVTQVGFALSLTFAGGAAGKFVCGFIAARFGVIKTTLITEIATSILMALTLPLNVDVVMLMLPLVGVALNGTSSGLYGTVPELVPPHMRSRAFGVFYTVTIGSGAISPLVYGFVGDRLGVPNTIALIAGSLLMVLPLTLGLKKVFRRLQV</sequence>
<keyword evidence="2 4" id="KW-1133">Transmembrane helix</keyword>
<feature type="transmembrane region" description="Helical" evidence="4">
    <location>
        <begin position="281"/>
        <end position="299"/>
    </location>
</feature>
<feature type="transmembrane region" description="Helical" evidence="4">
    <location>
        <begin position="338"/>
        <end position="360"/>
    </location>
</feature>
<dbReference type="PROSITE" id="PS50850">
    <property type="entry name" value="MFS"/>
    <property type="match status" value="1"/>
</dbReference>
<feature type="transmembrane region" description="Helical" evidence="4">
    <location>
        <begin position="253"/>
        <end position="274"/>
    </location>
</feature>
<dbReference type="OrthoDB" id="8894129at2"/>
<dbReference type="GO" id="GO:0022857">
    <property type="term" value="F:transmembrane transporter activity"/>
    <property type="evidence" value="ECO:0007669"/>
    <property type="project" value="InterPro"/>
</dbReference>
<dbReference type="Pfam" id="PF07690">
    <property type="entry name" value="MFS_1"/>
    <property type="match status" value="2"/>
</dbReference>
<feature type="transmembrane region" description="Helical" evidence="4">
    <location>
        <begin position="305"/>
        <end position="326"/>
    </location>
</feature>
<evidence type="ECO:0000313" key="6">
    <source>
        <dbReference type="EMBL" id="ANJ00207.1"/>
    </source>
</evidence>
<keyword evidence="1 4" id="KW-0812">Transmembrane</keyword>
<evidence type="ECO:0000256" key="4">
    <source>
        <dbReference type="SAM" id="Phobius"/>
    </source>
</evidence>
<feature type="transmembrane region" description="Helical" evidence="4">
    <location>
        <begin position="163"/>
        <end position="182"/>
    </location>
</feature>
<evidence type="ECO:0000313" key="7">
    <source>
        <dbReference type="Proteomes" id="UP000078463"/>
    </source>
</evidence>
<evidence type="ECO:0000256" key="1">
    <source>
        <dbReference type="ARBA" id="ARBA00022692"/>
    </source>
</evidence>
<dbReference type="InterPro" id="IPR036259">
    <property type="entry name" value="MFS_trans_sf"/>
</dbReference>
<dbReference type="RefSeq" id="WP_068949212.1">
    <property type="nucleotide sequence ID" value="NZ_CP015922.1"/>
</dbReference>
<dbReference type="Proteomes" id="UP000078463">
    <property type="component" value="Chromosome"/>
</dbReference>
<proteinExistence type="predicted"/>
<dbReference type="STRING" id="1743168.A8O14_09020"/>
<protein>
    <recommendedName>
        <fullName evidence="5">Major facilitator superfamily (MFS) profile domain-containing protein</fullName>
    </recommendedName>
</protein>
<dbReference type="KEGG" id="pwu:A8O14_09020"/>
<evidence type="ECO:0000256" key="2">
    <source>
        <dbReference type="ARBA" id="ARBA00022989"/>
    </source>
</evidence>
<gene>
    <name evidence="6" type="ORF">A8O14_09020</name>
</gene>
<dbReference type="InterPro" id="IPR020846">
    <property type="entry name" value="MFS_dom"/>
</dbReference>
<organism evidence="6 7">
    <name type="scientific">Polynucleobacter wuianus</name>
    <dbReference type="NCBI Taxonomy" id="1743168"/>
    <lineage>
        <taxon>Bacteria</taxon>
        <taxon>Pseudomonadati</taxon>
        <taxon>Pseudomonadota</taxon>
        <taxon>Betaproteobacteria</taxon>
        <taxon>Burkholderiales</taxon>
        <taxon>Burkholderiaceae</taxon>
        <taxon>Polynucleobacter</taxon>
    </lineage>
</organism>
<feature type="domain" description="Major facilitator superfamily (MFS) profile" evidence="5">
    <location>
        <begin position="1"/>
        <end position="392"/>
    </location>
</feature>
<feature type="transmembrane region" description="Helical" evidence="4">
    <location>
        <begin position="366"/>
        <end position="387"/>
    </location>
</feature>
<dbReference type="GO" id="GO:0005886">
    <property type="term" value="C:plasma membrane"/>
    <property type="evidence" value="ECO:0007669"/>
    <property type="project" value="TreeGrafter"/>
</dbReference>
<feature type="transmembrane region" description="Helical" evidence="4">
    <location>
        <begin position="74"/>
        <end position="107"/>
    </location>
</feature>
<dbReference type="InterPro" id="IPR011701">
    <property type="entry name" value="MFS"/>
</dbReference>
<dbReference type="SUPFAM" id="SSF103473">
    <property type="entry name" value="MFS general substrate transporter"/>
    <property type="match status" value="1"/>
</dbReference>
<evidence type="ECO:0000259" key="5">
    <source>
        <dbReference type="PROSITE" id="PS50850"/>
    </source>
</evidence>
<feature type="transmembrane region" description="Helical" evidence="4">
    <location>
        <begin position="211"/>
        <end position="233"/>
    </location>
</feature>
<keyword evidence="3 4" id="KW-0472">Membrane</keyword>